<name>A0ABW3D0I5_9FLAO</name>
<dbReference type="Gene3D" id="3.10.310.50">
    <property type="match status" value="1"/>
</dbReference>
<evidence type="ECO:0000256" key="1">
    <source>
        <dbReference type="SAM" id="Phobius"/>
    </source>
</evidence>
<feature type="domain" description="TPM" evidence="2">
    <location>
        <begin position="36"/>
        <end position="159"/>
    </location>
</feature>
<evidence type="ECO:0000313" key="4">
    <source>
        <dbReference type="Proteomes" id="UP001596978"/>
    </source>
</evidence>
<feature type="transmembrane region" description="Helical" evidence="1">
    <location>
        <begin position="177"/>
        <end position="195"/>
    </location>
</feature>
<dbReference type="PANTHER" id="PTHR30373:SF2">
    <property type="entry name" value="UPF0603 PROTEIN YGCG"/>
    <property type="match status" value="1"/>
</dbReference>
<accession>A0ABW3D0I5</accession>
<dbReference type="PANTHER" id="PTHR30373">
    <property type="entry name" value="UPF0603 PROTEIN YGCG"/>
    <property type="match status" value="1"/>
</dbReference>
<comment type="caution">
    <text evidence="3">The sequence shown here is derived from an EMBL/GenBank/DDBJ whole genome shotgun (WGS) entry which is preliminary data.</text>
</comment>
<dbReference type="EMBL" id="JBHTJH010000017">
    <property type="protein sequence ID" value="MFD0863594.1"/>
    <property type="molecule type" value="Genomic_DNA"/>
</dbReference>
<organism evidence="3 4">
    <name type="scientific">Sungkyunkwania multivorans</name>
    <dbReference type="NCBI Taxonomy" id="1173618"/>
    <lineage>
        <taxon>Bacteria</taxon>
        <taxon>Pseudomonadati</taxon>
        <taxon>Bacteroidota</taxon>
        <taxon>Flavobacteriia</taxon>
        <taxon>Flavobacteriales</taxon>
        <taxon>Flavobacteriaceae</taxon>
        <taxon>Sungkyunkwania</taxon>
    </lineage>
</organism>
<sequence length="262" mass="28298">MKNLKVICLLPILFLNVICVFGQFEIPAKPREQTAVYDYIKLLSAFSKERLEQKLIRYSDTTSTQVVVAIISSTKGEDINYLAAQWGQKWGIGQGEEDNGVLVLLAKDDRRVSIQTGYGIEEYIPDATAKLIIEREMIPQFKRNDYEEGLERGTDAIIDALEGKFKGTRDDGSDFPFGKFIVLIFIFITILIILSSNRRNRHGGRGGGKRSGMEDIFDVIILSNMGRGGFGGSSGGGSFGGGGFGGGFGGGGFGGGGASGGW</sequence>
<dbReference type="Pfam" id="PF04536">
    <property type="entry name" value="TPM_phosphatase"/>
    <property type="match status" value="1"/>
</dbReference>
<proteinExistence type="predicted"/>
<dbReference type="InterPro" id="IPR007621">
    <property type="entry name" value="TPM_dom"/>
</dbReference>
<keyword evidence="1" id="KW-0812">Transmembrane</keyword>
<keyword evidence="1" id="KW-0472">Membrane</keyword>
<protein>
    <submittedName>
        <fullName evidence="3">TPM domain-containing protein</fullName>
    </submittedName>
</protein>
<evidence type="ECO:0000259" key="2">
    <source>
        <dbReference type="Pfam" id="PF04536"/>
    </source>
</evidence>
<dbReference type="RefSeq" id="WP_386409774.1">
    <property type="nucleotide sequence ID" value="NZ_JBHTJH010000017.1"/>
</dbReference>
<keyword evidence="1" id="KW-1133">Transmembrane helix</keyword>
<dbReference type="Proteomes" id="UP001596978">
    <property type="component" value="Unassembled WGS sequence"/>
</dbReference>
<keyword evidence="4" id="KW-1185">Reference proteome</keyword>
<reference evidence="4" key="1">
    <citation type="journal article" date="2019" name="Int. J. Syst. Evol. Microbiol.">
        <title>The Global Catalogue of Microorganisms (GCM) 10K type strain sequencing project: providing services to taxonomists for standard genome sequencing and annotation.</title>
        <authorList>
            <consortium name="The Broad Institute Genomics Platform"/>
            <consortium name="The Broad Institute Genome Sequencing Center for Infectious Disease"/>
            <person name="Wu L."/>
            <person name="Ma J."/>
        </authorList>
    </citation>
    <scope>NUCLEOTIDE SEQUENCE [LARGE SCALE GENOMIC DNA]</scope>
    <source>
        <strain evidence="4">CCUG 62952</strain>
    </source>
</reference>
<evidence type="ECO:0000313" key="3">
    <source>
        <dbReference type="EMBL" id="MFD0863594.1"/>
    </source>
</evidence>
<gene>
    <name evidence="3" type="ORF">ACFQ1M_15365</name>
</gene>